<evidence type="ECO:0000313" key="2">
    <source>
        <dbReference type="EMBL" id="MFC0678517.1"/>
    </source>
</evidence>
<accession>A0ABV6RNF3</accession>
<dbReference type="Proteomes" id="UP001589896">
    <property type="component" value="Unassembled WGS sequence"/>
</dbReference>
<comment type="caution">
    <text evidence="2">The sequence shown here is derived from an EMBL/GenBank/DDBJ whole genome shotgun (WGS) entry which is preliminary data.</text>
</comment>
<proteinExistence type="predicted"/>
<keyword evidence="1" id="KW-0472">Membrane</keyword>
<dbReference type="RefSeq" id="WP_386668444.1">
    <property type="nucleotide sequence ID" value="NZ_JBHLTG010000002.1"/>
</dbReference>
<name>A0ABV6RNF3_9GAMM</name>
<keyword evidence="1" id="KW-1133">Transmembrane helix</keyword>
<keyword evidence="3" id="KW-1185">Reference proteome</keyword>
<dbReference type="EMBL" id="JBHLTG010000002">
    <property type="protein sequence ID" value="MFC0678517.1"/>
    <property type="molecule type" value="Genomic_DNA"/>
</dbReference>
<keyword evidence="1" id="KW-0812">Transmembrane</keyword>
<gene>
    <name evidence="2" type="ORF">ACFFGH_11775</name>
</gene>
<evidence type="ECO:0000313" key="3">
    <source>
        <dbReference type="Proteomes" id="UP001589896"/>
    </source>
</evidence>
<sequence>MHFELRHAFILSVTPDSHNGAYRKACHADRVDYVVWWLLLNLWWIVTLAILMAFVFLAVTLVRSTVRRRRQSTGADD</sequence>
<organism evidence="2 3">
    <name type="scientific">Lysobacter korlensis</name>
    <dbReference type="NCBI Taxonomy" id="553636"/>
    <lineage>
        <taxon>Bacteria</taxon>
        <taxon>Pseudomonadati</taxon>
        <taxon>Pseudomonadota</taxon>
        <taxon>Gammaproteobacteria</taxon>
        <taxon>Lysobacterales</taxon>
        <taxon>Lysobacteraceae</taxon>
        <taxon>Lysobacter</taxon>
    </lineage>
</organism>
<protein>
    <submittedName>
        <fullName evidence="2">Uncharacterized protein</fullName>
    </submittedName>
</protein>
<reference evidence="2 3" key="1">
    <citation type="submission" date="2024-09" db="EMBL/GenBank/DDBJ databases">
        <authorList>
            <person name="Sun Q."/>
            <person name="Mori K."/>
        </authorList>
    </citation>
    <scope>NUCLEOTIDE SEQUENCE [LARGE SCALE GENOMIC DNA]</scope>
    <source>
        <strain evidence="2 3">KCTC 23076</strain>
    </source>
</reference>
<feature type="transmembrane region" description="Helical" evidence="1">
    <location>
        <begin position="42"/>
        <end position="62"/>
    </location>
</feature>
<evidence type="ECO:0000256" key="1">
    <source>
        <dbReference type="SAM" id="Phobius"/>
    </source>
</evidence>